<dbReference type="Pfam" id="PF18145">
    <property type="entry name" value="SAVED"/>
    <property type="match status" value="1"/>
</dbReference>
<sequence length="378" mass="41885">MTRYIPAAIQNELWGRAAGRCEFAGCNKPLWKSSVTTERVNIGQKAHIYSFSEGGPRGRDGVLPEDINSVDNLLLVCHECHQKIDKAVDGGRYPAPLLREMKRDHESRIELVTGIDTTRKSHVLLYGANIGEHTAPLTYAGAATAMFPHRYPATDRAISLSLHNSAGTDRDEQFWISERENLERQFARRVRDQIADGDIAHLSVFSLAPQPLLIHLGTLLGDIIPCDVYQLHREPQTWAWPSGGAAPEYFIHEPQIKGRKAALVLSLSATIDLGRITSVLGEDASIWVITVQTPHNDLMKSRDQLSSLRAVLRRVFDRIKSAHGQSAILHIFAAAPVSACLEVGRVRMPKADMPWQLYDQVNARGGFVPALSISLEAN</sequence>
<organism evidence="3 4">
    <name type="scientific">Terriglobus albidus</name>
    <dbReference type="NCBI Taxonomy" id="1592106"/>
    <lineage>
        <taxon>Bacteria</taxon>
        <taxon>Pseudomonadati</taxon>
        <taxon>Acidobacteriota</taxon>
        <taxon>Terriglobia</taxon>
        <taxon>Terriglobales</taxon>
        <taxon>Acidobacteriaceae</taxon>
        <taxon>Terriglobus</taxon>
    </lineage>
</organism>
<keyword evidence="3" id="KW-0255">Endonuclease</keyword>
<gene>
    <name evidence="3" type="ORF">FTW19_09300</name>
</gene>
<keyword evidence="4" id="KW-1185">Reference proteome</keyword>
<dbReference type="InterPro" id="IPR003615">
    <property type="entry name" value="HNH_nuc"/>
</dbReference>
<keyword evidence="3" id="KW-0378">Hydrolase</keyword>
<protein>
    <submittedName>
        <fullName evidence="3">HNH endonuclease</fullName>
    </submittedName>
</protein>
<dbReference type="Proteomes" id="UP000321820">
    <property type="component" value="Chromosome"/>
</dbReference>
<reference evidence="3 4" key="1">
    <citation type="submission" date="2019-08" db="EMBL/GenBank/DDBJ databases">
        <title>Complete genome sequence of Terriglobus albidus strain ORNL.</title>
        <authorList>
            <person name="Podar M."/>
        </authorList>
    </citation>
    <scope>NUCLEOTIDE SEQUENCE [LARGE SCALE GENOMIC DNA]</scope>
    <source>
        <strain evidence="3 4">ORNL</strain>
    </source>
</reference>
<dbReference type="OrthoDB" id="123556at2"/>
<evidence type="ECO:0000313" key="3">
    <source>
        <dbReference type="EMBL" id="QEE28172.1"/>
    </source>
</evidence>
<evidence type="ECO:0000313" key="4">
    <source>
        <dbReference type="Proteomes" id="UP000321820"/>
    </source>
</evidence>
<feature type="domain" description="SMODS-associated and fused to various effectors" evidence="2">
    <location>
        <begin position="182"/>
        <end position="373"/>
    </location>
</feature>
<accession>A0A5B9E7G1</accession>
<proteinExistence type="predicted"/>
<feature type="domain" description="HNH nuclease" evidence="1">
    <location>
        <begin position="43"/>
        <end position="86"/>
    </location>
</feature>
<dbReference type="KEGG" id="talb:FTW19_09300"/>
<evidence type="ECO:0000259" key="2">
    <source>
        <dbReference type="Pfam" id="PF18145"/>
    </source>
</evidence>
<dbReference type="AlphaFoldDB" id="A0A5B9E7G1"/>
<dbReference type="GO" id="GO:0004519">
    <property type="term" value="F:endonuclease activity"/>
    <property type="evidence" value="ECO:0007669"/>
    <property type="project" value="UniProtKB-KW"/>
</dbReference>
<evidence type="ECO:0000259" key="1">
    <source>
        <dbReference type="Pfam" id="PF13391"/>
    </source>
</evidence>
<dbReference type="InterPro" id="IPR040836">
    <property type="entry name" value="SAVED"/>
</dbReference>
<name>A0A5B9E7G1_9BACT</name>
<dbReference type="EMBL" id="CP042806">
    <property type="protein sequence ID" value="QEE28172.1"/>
    <property type="molecule type" value="Genomic_DNA"/>
</dbReference>
<keyword evidence="3" id="KW-0540">Nuclease</keyword>
<dbReference type="Pfam" id="PF13391">
    <property type="entry name" value="HNH_2"/>
    <property type="match status" value="1"/>
</dbReference>
<dbReference type="NCBIfam" id="NF033611">
    <property type="entry name" value="SAVED"/>
    <property type="match status" value="1"/>
</dbReference>